<dbReference type="Proteomes" id="UP000177594">
    <property type="component" value="Unassembled WGS sequence"/>
</dbReference>
<feature type="transmembrane region" description="Helical" evidence="1">
    <location>
        <begin position="167"/>
        <end position="186"/>
    </location>
</feature>
<proteinExistence type="predicted"/>
<keyword evidence="1" id="KW-0472">Membrane</keyword>
<keyword evidence="1" id="KW-0812">Transmembrane</keyword>
<feature type="transmembrane region" description="Helical" evidence="1">
    <location>
        <begin position="93"/>
        <end position="114"/>
    </location>
</feature>
<dbReference type="AlphaFoldDB" id="A0A1F8EFJ8"/>
<evidence type="ECO:0008006" key="4">
    <source>
        <dbReference type="Google" id="ProtNLM"/>
    </source>
</evidence>
<sequence>MFKEKPIILVIVFIILMIPLLPLYAQEGQKVPETKIEIKISGQINGEQQAKIDELMGIFANQNPKLKIDSKDRVVNEIPANVKTDKEDKFGKYYFLPIIVSLLIMMFLLFAFIKIKNGARQAINKFNNFVLGFIFLANAVLGIFLIFDVKLFHLDVKFWHVVSGEVLIVAIIFHLFLHWAIWKFYFKKFFSSRLFLKATDSR</sequence>
<evidence type="ECO:0000313" key="3">
    <source>
        <dbReference type="Proteomes" id="UP000177594"/>
    </source>
</evidence>
<accession>A0A1F8EFJ8</accession>
<name>A0A1F8EFJ8_9BACT</name>
<dbReference type="EMBL" id="MGIZ01000028">
    <property type="protein sequence ID" value="OGM99099.1"/>
    <property type="molecule type" value="Genomic_DNA"/>
</dbReference>
<comment type="caution">
    <text evidence="2">The sequence shown here is derived from an EMBL/GenBank/DDBJ whole genome shotgun (WGS) entry which is preliminary data.</text>
</comment>
<feature type="transmembrane region" description="Helical" evidence="1">
    <location>
        <begin position="7"/>
        <end position="25"/>
    </location>
</feature>
<keyword evidence="1" id="KW-1133">Transmembrane helix</keyword>
<gene>
    <name evidence="2" type="ORF">A2817_01215</name>
</gene>
<evidence type="ECO:0000256" key="1">
    <source>
        <dbReference type="SAM" id="Phobius"/>
    </source>
</evidence>
<protein>
    <recommendedName>
        <fullName evidence="4">DUF4405 domain-containing protein</fullName>
    </recommendedName>
</protein>
<evidence type="ECO:0000313" key="2">
    <source>
        <dbReference type="EMBL" id="OGM99099.1"/>
    </source>
</evidence>
<reference evidence="2 3" key="1">
    <citation type="journal article" date="2016" name="Nat. Commun.">
        <title>Thousands of microbial genomes shed light on interconnected biogeochemical processes in an aquifer system.</title>
        <authorList>
            <person name="Anantharaman K."/>
            <person name="Brown C.T."/>
            <person name="Hug L.A."/>
            <person name="Sharon I."/>
            <person name="Castelle C.J."/>
            <person name="Probst A.J."/>
            <person name="Thomas B.C."/>
            <person name="Singh A."/>
            <person name="Wilkins M.J."/>
            <person name="Karaoz U."/>
            <person name="Brodie E.L."/>
            <person name="Williams K.H."/>
            <person name="Hubbard S.S."/>
            <person name="Banfield J.F."/>
        </authorList>
    </citation>
    <scope>NUCLEOTIDE SEQUENCE [LARGE SCALE GENOMIC DNA]</scope>
</reference>
<feature type="transmembrane region" description="Helical" evidence="1">
    <location>
        <begin position="126"/>
        <end position="147"/>
    </location>
</feature>
<organism evidence="2 3">
    <name type="scientific">Candidatus Yanofskybacteria bacterium RIFCSPHIGHO2_01_FULL_39_8b</name>
    <dbReference type="NCBI Taxonomy" id="1802659"/>
    <lineage>
        <taxon>Bacteria</taxon>
        <taxon>Candidatus Yanofskyibacteriota</taxon>
    </lineage>
</organism>